<organism evidence="1 2">
    <name type="scientific">Prunus dulcis</name>
    <name type="common">Almond</name>
    <name type="synonym">Amygdalus dulcis</name>
    <dbReference type="NCBI Taxonomy" id="3755"/>
    <lineage>
        <taxon>Eukaryota</taxon>
        <taxon>Viridiplantae</taxon>
        <taxon>Streptophyta</taxon>
        <taxon>Embryophyta</taxon>
        <taxon>Tracheophyta</taxon>
        <taxon>Spermatophyta</taxon>
        <taxon>Magnoliopsida</taxon>
        <taxon>eudicotyledons</taxon>
        <taxon>Gunneridae</taxon>
        <taxon>Pentapetalae</taxon>
        <taxon>rosids</taxon>
        <taxon>fabids</taxon>
        <taxon>Rosales</taxon>
        <taxon>Rosaceae</taxon>
        <taxon>Amygdaloideae</taxon>
        <taxon>Amygdaleae</taxon>
        <taxon>Prunus</taxon>
    </lineage>
</organism>
<proteinExistence type="predicted"/>
<dbReference type="EMBL" id="JAJFAZ020000003">
    <property type="protein sequence ID" value="KAI5339536.1"/>
    <property type="molecule type" value="Genomic_DNA"/>
</dbReference>
<sequence>MRRIVDQGGEGVLIVLEQFFGRLLVLTYSSSERRICITGFVDKTTETDLKGFPSSSNASLIVSWSRSPF</sequence>
<dbReference type="Proteomes" id="UP001054821">
    <property type="component" value="Chromosome 3"/>
</dbReference>
<keyword evidence="2" id="KW-1185">Reference proteome</keyword>
<gene>
    <name evidence="1" type="ORF">L3X38_018808</name>
</gene>
<dbReference type="AlphaFoldDB" id="A0AAD4WAF9"/>
<accession>A0AAD4WAF9</accession>
<evidence type="ECO:0000313" key="2">
    <source>
        <dbReference type="Proteomes" id="UP001054821"/>
    </source>
</evidence>
<protein>
    <submittedName>
        <fullName evidence="1">Uncharacterized protein</fullName>
    </submittedName>
</protein>
<name>A0AAD4WAF9_PRUDU</name>
<comment type="caution">
    <text evidence="1">The sequence shown here is derived from an EMBL/GenBank/DDBJ whole genome shotgun (WGS) entry which is preliminary data.</text>
</comment>
<evidence type="ECO:0000313" key="1">
    <source>
        <dbReference type="EMBL" id="KAI5339536.1"/>
    </source>
</evidence>
<reference evidence="1 2" key="1">
    <citation type="journal article" date="2022" name="G3 (Bethesda)">
        <title>Whole-genome sequence and methylome profiling of the almond [Prunus dulcis (Mill.) D.A. Webb] cultivar 'Nonpareil'.</title>
        <authorList>
            <person name="D'Amico-Willman K.M."/>
            <person name="Ouma W.Z."/>
            <person name="Meulia T."/>
            <person name="Sideli G.M."/>
            <person name="Gradziel T.M."/>
            <person name="Fresnedo-Ramirez J."/>
        </authorList>
    </citation>
    <scope>NUCLEOTIDE SEQUENCE [LARGE SCALE GENOMIC DNA]</scope>
    <source>
        <strain evidence="1">Clone GOH B32 T37-40</strain>
    </source>
</reference>